<proteinExistence type="predicted"/>
<evidence type="ECO:0000259" key="1">
    <source>
        <dbReference type="Pfam" id="PF01979"/>
    </source>
</evidence>
<dbReference type="STRING" id="200378.SAMN05216553_111352"/>
<dbReference type="GO" id="GO:0016810">
    <property type="term" value="F:hydrolase activity, acting on carbon-nitrogen (but not peptide) bonds"/>
    <property type="evidence" value="ECO:0007669"/>
    <property type="project" value="InterPro"/>
</dbReference>
<dbReference type="InterPro" id="IPR032466">
    <property type="entry name" value="Metal_Hydrolase"/>
</dbReference>
<gene>
    <name evidence="2" type="ORF">SAMN05216553_111352</name>
</gene>
<dbReference type="InterPro" id="IPR006680">
    <property type="entry name" value="Amidohydro-rel"/>
</dbReference>
<organism evidence="2 3">
    <name type="scientific">Lentzea fradiae</name>
    <dbReference type="NCBI Taxonomy" id="200378"/>
    <lineage>
        <taxon>Bacteria</taxon>
        <taxon>Bacillati</taxon>
        <taxon>Actinomycetota</taxon>
        <taxon>Actinomycetes</taxon>
        <taxon>Pseudonocardiales</taxon>
        <taxon>Pseudonocardiaceae</taxon>
        <taxon>Lentzea</taxon>
    </lineage>
</organism>
<dbReference type="SUPFAM" id="SSF51338">
    <property type="entry name" value="Composite domain of metallo-dependent hydrolases"/>
    <property type="match status" value="1"/>
</dbReference>
<dbReference type="InterPro" id="IPR051781">
    <property type="entry name" value="Metallo-dep_Hydrolase"/>
</dbReference>
<dbReference type="Gene3D" id="1.20.58.520">
    <property type="entry name" value="Amidohydrolase"/>
    <property type="match status" value="1"/>
</dbReference>
<dbReference type="InterPro" id="IPR011059">
    <property type="entry name" value="Metal-dep_hydrolase_composite"/>
</dbReference>
<dbReference type="AlphaFoldDB" id="A0A1G7X9A3"/>
<protein>
    <submittedName>
        <fullName evidence="2">Imidazolonepropionase</fullName>
    </submittedName>
</protein>
<reference evidence="3" key="1">
    <citation type="submission" date="2016-10" db="EMBL/GenBank/DDBJ databases">
        <authorList>
            <person name="Varghese N."/>
            <person name="Submissions S."/>
        </authorList>
    </citation>
    <scope>NUCLEOTIDE SEQUENCE [LARGE SCALE GENOMIC DNA]</scope>
    <source>
        <strain evidence="3">CGMCC 4.3506</strain>
    </source>
</reference>
<dbReference type="Gene3D" id="3.40.50.10910">
    <property type="entry name" value="Amidohydrolase"/>
    <property type="match status" value="1"/>
</dbReference>
<feature type="domain" description="Amidohydrolase-related" evidence="1">
    <location>
        <begin position="53"/>
        <end position="399"/>
    </location>
</feature>
<dbReference type="PANTHER" id="PTHR43135">
    <property type="entry name" value="ALPHA-D-RIBOSE 1-METHYLPHOSPHONATE 5-TRIPHOSPHATE DIPHOSPHATASE"/>
    <property type="match status" value="1"/>
</dbReference>
<evidence type="ECO:0000313" key="2">
    <source>
        <dbReference type="EMBL" id="SDG80825.1"/>
    </source>
</evidence>
<dbReference type="PANTHER" id="PTHR43135:SF3">
    <property type="entry name" value="ALPHA-D-RIBOSE 1-METHYLPHOSPHONATE 5-TRIPHOSPHATE DIPHOSPHATASE"/>
    <property type="match status" value="1"/>
</dbReference>
<name>A0A1G7X9A3_9PSEU</name>
<dbReference type="EMBL" id="FNCC01000011">
    <property type="protein sequence ID" value="SDG80825.1"/>
    <property type="molecule type" value="Genomic_DNA"/>
</dbReference>
<accession>A0A1G7X9A3</accession>
<dbReference type="Proteomes" id="UP000199623">
    <property type="component" value="Unassembled WGS sequence"/>
</dbReference>
<evidence type="ECO:0000313" key="3">
    <source>
        <dbReference type="Proteomes" id="UP000199623"/>
    </source>
</evidence>
<keyword evidence="3" id="KW-1185">Reference proteome</keyword>
<dbReference type="Gene3D" id="3.30.110.90">
    <property type="entry name" value="Amidohydrolase"/>
    <property type="match status" value="1"/>
</dbReference>
<sequence>MNPRSYAVTNVRVFDGHSLIDANTVTFADGFITEIGQDTPPPDATVVDGKGGTLLPGLIDAHSHPDDEGLALAVDFGVTTVIEMGGPPRTAEDRARIAEDDRLADIRSAGLPLTAVCGHPNQLLVPLENLISPDGTRHPEAAPLPGLADPAELPAFITARVREGSDFIKLLAEEGTVLAAPGLPELPPDVFTAAVREAHDHAIPAVGHALTYAATLTMLRAGVDGLTHLFLDRPHTDEIVETIARSGTFVIPCLVLNRSIIGIPGTDLAADPRVASRLTPAWLQALRSSFNTYADGDYSTSERTVKALHEAGVPILAGTDAARPEEEHGGLAQGASLHHELQLLVEAGLTPAEALRAATSRPAQHFSLNDRGVIRRGARADLLLVAGNPLESISDTLSTRAVWRRGVLTTR</sequence>
<dbReference type="Pfam" id="PF01979">
    <property type="entry name" value="Amidohydro_1"/>
    <property type="match status" value="1"/>
</dbReference>
<dbReference type="RefSeq" id="WP_090053773.1">
    <property type="nucleotide sequence ID" value="NZ_FNCC01000011.1"/>
</dbReference>
<dbReference type="OrthoDB" id="3514520at2"/>
<dbReference type="Gene3D" id="2.30.40.10">
    <property type="entry name" value="Urease, subunit C, domain 1"/>
    <property type="match status" value="1"/>
</dbReference>
<dbReference type="SUPFAM" id="SSF51556">
    <property type="entry name" value="Metallo-dependent hydrolases"/>
    <property type="match status" value="1"/>
</dbReference>